<dbReference type="Pfam" id="PF23099">
    <property type="entry name" value="UTP20_C"/>
    <property type="match status" value="1"/>
</dbReference>
<dbReference type="InterPro" id="IPR052575">
    <property type="entry name" value="SSU_processome_comp_20"/>
</dbReference>
<feature type="compositionally biased region" description="Acidic residues" evidence="1">
    <location>
        <begin position="3021"/>
        <end position="3032"/>
    </location>
</feature>
<dbReference type="InterPro" id="IPR046523">
    <property type="entry name" value="UTP20_dom"/>
</dbReference>
<dbReference type="PANTHER" id="PTHR17695:SF11">
    <property type="entry name" value="SMALL SUBUNIT PROCESSOME COMPONENT 20 HOMOLOG"/>
    <property type="match status" value="1"/>
</dbReference>
<keyword evidence="6" id="KW-1185">Reference proteome</keyword>
<dbReference type="Pfam" id="PF07539">
    <property type="entry name" value="UTP20_N"/>
    <property type="match status" value="1"/>
</dbReference>
<organism evidence="5 6">
    <name type="scientific">Coemansia reversa (strain ATCC 12441 / NRRL 1564)</name>
    <dbReference type="NCBI Taxonomy" id="763665"/>
    <lineage>
        <taxon>Eukaryota</taxon>
        <taxon>Fungi</taxon>
        <taxon>Fungi incertae sedis</taxon>
        <taxon>Zoopagomycota</taxon>
        <taxon>Kickxellomycotina</taxon>
        <taxon>Kickxellomycetes</taxon>
        <taxon>Kickxellales</taxon>
        <taxon>Kickxellaceae</taxon>
        <taxon>Coemansia</taxon>
    </lineage>
</organism>
<reference evidence="5 6" key="1">
    <citation type="journal article" date="2015" name="Genome Biol. Evol.">
        <title>Phylogenomic analyses indicate that early fungi evolved digesting cell walls of algal ancestors of land plants.</title>
        <authorList>
            <person name="Chang Y."/>
            <person name="Wang S."/>
            <person name="Sekimoto S."/>
            <person name="Aerts A.L."/>
            <person name="Choi C."/>
            <person name="Clum A."/>
            <person name="LaButti K.M."/>
            <person name="Lindquist E.A."/>
            <person name="Yee Ngan C."/>
            <person name="Ohm R.A."/>
            <person name="Salamov A.A."/>
            <person name="Grigoriev I.V."/>
            <person name="Spatafora J.W."/>
            <person name="Berbee M.L."/>
        </authorList>
    </citation>
    <scope>NUCLEOTIDE SEQUENCE [LARGE SCALE GENOMIC DNA]</scope>
    <source>
        <strain evidence="5 6">NRRL 1564</strain>
    </source>
</reference>
<feature type="region of interest" description="Disordered" evidence="1">
    <location>
        <begin position="528"/>
        <end position="576"/>
    </location>
</feature>
<feature type="compositionally biased region" description="Polar residues" evidence="1">
    <location>
        <begin position="1930"/>
        <end position="1944"/>
    </location>
</feature>
<dbReference type="GO" id="GO:0032040">
    <property type="term" value="C:small-subunit processome"/>
    <property type="evidence" value="ECO:0007669"/>
    <property type="project" value="TreeGrafter"/>
</dbReference>
<feature type="compositionally biased region" description="Acidic residues" evidence="1">
    <location>
        <begin position="1365"/>
        <end position="1400"/>
    </location>
</feature>
<feature type="domain" description="U3 small nucleolar RNA-associated protein 20 C-terminal" evidence="4">
    <location>
        <begin position="2891"/>
        <end position="3208"/>
    </location>
</feature>
<name>A0A2G5B9B3_COERN</name>
<proteinExistence type="predicted"/>
<dbReference type="InterPro" id="IPR016024">
    <property type="entry name" value="ARM-type_fold"/>
</dbReference>
<evidence type="ECO:0000259" key="3">
    <source>
        <dbReference type="Pfam" id="PF20416"/>
    </source>
</evidence>
<sequence length="3232" mass="363095">MKDVGVASQLNTFGGDNTYRFKSFKQRADEIEINVSRRILRDFEEPDEHGSYFSECLRKWGELNCTNDFTEFLKRVRNYQRSLAQVLYHKDKIVCAIEEYLSMDHVLVVEAMLDLATSLARDLQEEVLPYYERLVRCIMPLIKSDVAEVVEAACDALAYLFKYLAKNLVADLRPTFNLVSPMLGVERQKANIRRFIAESMSFLIRKLRGDALQRFVEHVVHALIECPSNRLEDFCDGIGLLFFECMRNVESQLHSRAPAIMTAILRELYKEEPVGRRLEDNNVYVLVALVTKLCLHYTKRESSQRLWSVLFVEYDAQVQALVEQRTERAFPFACLLGLLKTATVTRKGSRVAEYKVLLQRCKTAFAVTETISPIDKDMAGIVARERLSWLTGLLLQCELSDMVSIGKVLLDVAFSTEPLPSLLSMAQTLARLKWPQWNQIMLPYIVRLTVSRWESDRTTLLMFWAEFFHYELFDARTAGMSSVVTTRGQVLFPASTAVEESDQPTPVNISHALIKWLTDPVDWETALSQQQHIPDGGSTEFKGFDAEDDISNDSSSDSEDDQVMEESDSLQRSAHIAKEQSGTDIAVKLGILNVLSHISVDPLALLNGLDTFTGQLITAITNMTTQLAKLHPVLQHNIFADSEPVDDDFNEVLGISRTSSNDSLYWGPYHQLFPLVSLLGRALQLKADIAFNAPSQVAAEKLMADWCLVWDNILPIHTSNSLLIEGMYKVANALKHVTSTKNCSSEQVLGALQSRLSAALSLQQLEQGMSLLERNIASREPYLRLRTLQLLGLFDQPPMASPAASATASGGIEIADKSSGSELCTIIQMGIELESTEADLTSYKDRMNHLRRMTVIASSGRVPQLLENVFPLLAVAQFSVNLSLIWPETIKQLGLLAGANSKLFWRAVWGLLENFGDERRLIETGPTPAAKRWLNERLQERMAQSAFVPQTKLDGHAADCPNLTRFDRVCAAEASHFDSKESMDIRWNYIMADSFCLDHNRVDYANVQKQLLKALAEVGASAAEAHVKPVVHAFLAFVRSELGWTAAFFEEHGNSGLENGTVSGEVYMHTQRGLLVKRSRRLVESVCALWLKLFSKFRNPQQLPKSPILRELFLRMVARGDNVLQRHALDCLLTWRHSEIQPYADNLRSLLDEKRFRDELRTFDLAVNGESINIMHRARLMPVVLRILHGQMMVHTAKSSRKNGMKIRRGAVLSALVGISPQELQLFVGIGLETFRTTIARSTPRELLEGNGPQQFSLTYATKDTSSAMDVDGDCDGGDAASTSSASAYAVAGAELDDVSPKALVSYFNLLLDMIRQLGLRATPVFHESLAVMLSSISWAQRRIDIANDDLERIAESHGSSEGLFAEDDEDNSSELALDDESDADQEADDDFTGDSDEEADVGKTNQIQSERREIEQRKSSAREVRQLALRCLVRMFMLQPMDFDFAPYMQCIYEAVIDPRIDNLAAENTQSSTALLQLLKSWSLSPRYFSYLVSYNPLTIRMLLDVLVAPKVQPTVVTLVLDIIQVLLDYSPEEAMEKHALTAESAEECAELVRSVLQKHVSQILSHMRVCFSGAVLASLSTSSTTGSSGSNNLLMRQIHILSRVAEYATKETMHAKALLELLLPMLKRPNAVVSERAKGDVLKITLRFIPLVLDSNTQVIPADEQNKTLAAYLNAISSCFGRMRLDSARATLSQILSSMARIDRKQRAADSSQPVPLETAATIIEEINAYSAKRLDEPDHDRRLAAYGRLNDELWYRPDLLDAHAWIPILHNLTYFTHDQDELSTRANAAFGLSRFISRVAQAYSEDPISDESRILGRNMLSILLPAIRYALAAKHEIIKIEFLAVLRKAVRECGKYFDQLGDLSTLETSDEEANFFYNILHIQHHRRMRAIRRLREMLIKNVQAHVDRMDVDQDTEADVDTQKADGDQNSGSQKSSQTAASESKVMRPLVFNSEQSSPISPTNIRTIIFPLLENWALADGAQINHDLANESIQTIGAIGAVLPWSQYNAVLRKYMGMMKKKPELEKRLMRLVMSLLDSFHFDLRHVKVDKFGNPIESVQKISAVSSLLENTAAEDGEAHDENGDGGDSADRISVEITQEERIHDMVVNYLLPELKKKISDTDEDKMVLRAPVAMAVVRILTALPDDTMSAQLPGILTTICNMLRAKAQSARNATRDTLIRIVKFLGPSYFGFLVKELTGSLSRGAQKHILSYTIYTLLKEMSGMVSVGDLDYTLEPIIAILVQDVFGQTGADKDAEEWTTKIREARVHHAPDCFEILASVTHFENIRVMLAPLRDILRETDTPKRTKVVDEVLRRISIGLNHNKSYNSGAVLVFCHGIISQYLTMSTTDAKDTRQHQEEAERQKLLRFKSKEDEITVHVKRKDVAPKRDYLQANAHRFVQFGLEVVYFGLRRERFDTKDSEILGMLDPFVDLAGNGLFSRYNSIITLCCKIWALMVRLPLPSIAEGIPVVIQRLFNIFRQSPGTNSEMIQNCFKLLAALLRSKHAETLMADYRPEELVGSKEPEQRDEDKGKKAKKGRKSLSGTHTAVECMKKSLLGEEQLRDLIDFIRPDIEEPERQATAFSLIRAILTRRMIVDSLYTLLDSIRELMITAQAANVREHCRLTWFQFLMDYPLGERRLTNAMSFLVQNASSYAYESGRVSALEVMGVIISRFTDELLLPNAAEPFFLGMVLTIAKDESSQCREMAAHLLSQLISRFDQPRLKRAWMLLDKWSAGTADSFQLTATNATNQPLDAGARQKQAKMRELGRAALQCYGIIIEPLGGRFQKQLPAFLDSVDSGLTVSLRTWKEAENQLNHASGASDLEKRAANLHSGEDPHDKALVYWETAYIALNSYARLVKVTPQRAFGAGVQSRIWQLAARHLTHPHAWVRLASSRLIGAYFAMAEPSWMLEAESDVHATSKHASAQSLEEWEIPNHRGNAKHVLLSVANLRQIANGLVVQLNSHSLSDELGNQVVKNLYFIAKCFLTAVPEDALADDDVDSKTATAGHDADDVSNSDKDEENSNDDDAVGADGAMEDSDKLNKERCLSWLINRVGSLARTEIIRGRGAVEKRTYCFRWFAAVISLVPPELLVRSAYIMPMISPLYRTTEDDQLVAESVMQPGNTTKTPTEQLEEIKGLANEVIRLLQNRIGVTAFSAILAKVQKHVSELRSQRRVRRKQLAVIDPELHAQKKLRKHANVQRKRRERDSEQARKKVRTVVRRAYGTSTSS</sequence>
<feature type="region of interest" description="Disordered" evidence="1">
    <location>
        <begin position="1358"/>
        <end position="1418"/>
    </location>
</feature>
<feature type="compositionally biased region" description="Acidic residues" evidence="1">
    <location>
        <begin position="546"/>
        <end position="568"/>
    </location>
</feature>
<dbReference type="SUPFAM" id="SSF48371">
    <property type="entry name" value="ARM repeat"/>
    <property type="match status" value="2"/>
</dbReference>
<evidence type="ECO:0000256" key="1">
    <source>
        <dbReference type="SAM" id="MobiDB-lite"/>
    </source>
</evidence>
<feature type="region of interest" description="Disordered" evidence="1">
    <location>
        <begin position="3004"/>
        <end position="3040"/>
    </location>
</feature>
<evidence type="ECO:0000259" key="4">
    <source>
        <dbReference type="Pfam" id="PF23099"/>
    </source>
</evidence>
<evidence type="ECO:0000313" key="5">
    <source>
        <dbReference type="EMBL" id="PIA15580.1"/>
    </source>
</evidence>
<accession>A0A2G5B9B3</accession>
<dbReference type="GO" id="GO:0030686">
    <property type="term" value="C:90S preribosome"/>
    <property type="evidence" value="ECO:0007669"/>
    <property type="project" value="TreeGrafter"/>
</dbReference>
<dbReference type="EMBL" id="KZ303506">
    <property type="protein sequence ID" value="PIA15580.1"/>
    <property type="molecule type" value="Genomic_DNA"/>
</dbReference>
<evidence type="ECO:0000259" key="2">
    <source>
        <dbReference type="Pfam" id="PF07539"/>
    </source>
</evidence>
<dbReference type="Pfam" id="PF20416">
    <property type="entry name" value="UTP20"/>
    <property type="match status" value="1"/>
</dbReference>
<dbReference type="PANTHER" id="PTHR17695">
    <property type="entry name" value="SMALL SUBUNIT PROCESSOME COMPONENT 20 HOMOLOG"/>
    <property type="match status" value="1"/>
</dbReference>
<dbReference type="STRING" id="763665.A0A2G5B9B3"/>
<feature type="region of interest" description="Disordered" evidence="1">
    <location>
        <begin position="2517"/>
        <end position="2545"/>
    </location>
</feature>
<dbReference type="Proteomes" id="UP000242474">
    <property type="component" value="Unassembled WGS sequence"/>
</dbReference>
<dbReference type="InterPro" id="IPR011430">
    <property type="entry name" value="UTP20_N"/>
</dbReference>
<evidence type="ECO:0000313" key="6">
    <source>
        <dbReference type="Proteomes" id="UP000242474"/>
    </source>
</evidence>
<dbReference type="Gene3D" id="1.25.10.10">
    <property type="entry name" value="Leucine-rich Repeat Variant"/>
    <property type="match status" value="2"/>
</dbReference>
<feature type="compositionally biased region" description="Basic and acidic residues" evidence="1">
    <location>
        <begin position="3011"/>
        <end position="3020"/>
    </location>
</feature>
<gene>
    <name evidence="5" type="ORF">COEREDRAFT_16045</name>
</gene>
<feature type="domain" description="U3 small nucleolar RNA-associated protein 20" evidence="3">
    <location>
        <begin position="2125"/>
        <end position="2342"/>
    </location>
</feature>
<dbReference type="InterPro" id="IPR057525">
    <property type="entry name" value="UTP20_C"/>
</dbReference>
<dbReference type="InterPro" id="IPR011989">
    <property type="entry name" value="ARM-like"/>
</dbReference>
<feature type="compositionally biased region" description="Basic and acidic residues" evidence="1">
    <location>
        <begin position="2517"/>
        <end position="2534"/>
    </location>
</feature>
<feature type="domain" description="U3 small nucleolar RNA-associated protein 20 N-terminal" evidence="2">
    <location>
        <begin position="1089"/>
        <end position="1837"/>
    </location>
</feature>
<dbReference type="OrthoDB" id="360653at2759"/>
<feature type="region of interest" description="Disordered" evidence="1">
    <location>
        <begin position="1913"/>
        <end position="1948"/>
    </location>
</feature>
<protein>
    <submittedName>
        <fullName evidence="5">Uncharacterized protein</fullName>
    </submittedName>
</protein>
<feature type="region of interest" description="Disordered" evidence="1">
    <location>
        <begin position="3194"/>
        <end position="3232"/>
    </location>
</feature>
<feature type="compositionally biased region" description="Basic residues" evidence="1">
    <location>
        <begin position="3194"/>
        <end position="3207"/>
    </location>
</feature>